<organism evidence="2 3">
    <name type="scientific">Neonectria punicea</name>
    <dbReference type="NCBI Taxonomy" id="979145"/>
    <lineage>
        <taxon>Eukaryota</taxon>
        <taxon>Fungi</taxon>
        <taxon>Dikarya</taxon>
        <taxon>Ascomycota</taxon>
        <taxon>Pezizomycotina</taxon>
        <taxon>Sordariomycetes</taxon>
        <taxon>Hypocreomycetidae</taxon>
        <taxon>Hypocreales</taxon>
        <taxon>Nectriaceae</taxon>
        <taxon>Neonectria</taxon>
    </lineage>
</organism>
<proteinExistence type="predicted"/>
<dbReference type="InterPro" id="IPR052374">
    <property type="entry name" value="SERAC1"/>
</dbReference>
<sequence length="199" mass="21683">MLRRFKPKVLRRQASPGRSESVSEGASESTSGRAQTTTSAKPRAEKQGLFKLAESQPDPSEPESYPVDIIAVHGLNGDAYSTWKHSVTGALWLRDFLPNFLPGCRVYTYGYPSELFCELSHGRVQEFGRGLLASVRHHLEDSTTGARPIIFALVFAHEDDNTYGAVLKSTIGVVFLATPHAGSDGANLASVFLTIVNTF</sequence>
<dbReference type="PANTHER" id="PTHR48182">
    <property type="entry name" value="PROTEIN SERAC1"/>
    <property type="match status" value="1"/>
</dbReference>
<dbReference type="PANTHER" id="PTHR48182:SF3">
    <property type="entry name" value="DUF676 DOMAIN-CONTAINING PROTEIN"/>
    <property type="match status" value="1"/>
</dbReference>
<dbReference type="EMBL" id="JAZAVJ010000160">
    <property type="protein sequence ID" value="KAK7409152.1"/>
    <property type="molecule type" value="Genomic_DNA"/>
</dbReference>
<comment type="caution">
    <text evidence="2">The sequence shown here is derived from an EMBL/GenBank/DDBJ whole genome shotgun (WGS) entry which is preliminary data.</text>
</comment>
<feature type="region of interest" description="Disordered" evidence="1">
    <location>
        <begin position="1"/>
        <end position="65"/>
    </location>
</feature>
<keyword evidence="3" id="KW-1185">Reference proteome</keyword>
<accession>A0ABR1GUI1</accession>
<feature type="compositionally biased region" description="Basic residues" evidence="1">
    <location>
        <begin position="1"/>
        <end position="11"/>
    </location>
</feature>
<dbReference type="Proteomes" id="UP001498476">
    <property type="component" value="Unassembled WGS sequence"/>
</dbReference>
<evidence type="ECO:0008006" key="4">
    <source>
        <dbReference type="Google" id="ProtNLM"/>
    </source>
</evidence>
<name>A0ABR1GUI1_9HYPO</name>
<protein>
    <recommendedName>
        <fullName evidence="4">DUF676 domain-containing protein</fullName>
    </recommendedName>
</protein>
<gene>
    <name evidence="2" type="ORF">QQX98_008645</name>
</gene>
<dbReference type="SUPFAM" id="SSF53474">
    <property type="entry name" value="alpha/beta-Hydrolases"/>
    <property type="match status" value="1"/>
</dbReference>
<evidence type="ECO:0000313" key="3">
    <source>
        <dbReference type="Proteomes" id="UP001498476"/>
    </source>
</evidence>
<dbReference type="InterPro" id="IPR029058">
    <property type="entry name" value="AB_hydrolase_fold"/>
</dbReference>
<evidence type="ECO:0000313" key="2">
    <source>
        <dbReference type="EMBL" id="KAK7409152.1"/>
    </source>
</evidence>
<feature type="compositionally biased region" description="Polar residues" evidence="1">
    <location>
        <begin position="16"/>
        <end position="40"/>
    </location>
</feature>
<evidence type="ECO:0000256" key="1">
    <source>
        <dbReference type="SAM" id="MobiDB-lite"/>
    </source>
</evidence>
<reference evidence="2 3" key="1">
    <citation type="journal article" date="2025" name="Microbiol. Resour. Announc.">
        <title>Draft genome sequences for Neonectria magnoliae and Neonectria punicea, canker pathogens of Liriodendron tulipifera and Acer saccharum in West Virginia.</title>
        <authorList>
            <person name="Petronek H.M."/>
            <person name="Kasson M.T."/>
            <person name="Metheny A.M."/>
            <person name="Stauder C.M."/>
            <person name="Lovett B."/>
            <person name="Lynch S.C."/>
            <person name="Garnas J.R."/>
            <person name="Kasson L.R."/>
            <person name="Stajich J.E."/>
        </authorList>
    </citation>
    <scope>NUCLEOTIDE SEQUENCE [LARGE SCALE GENOMIC DNA]</scope>
    <source>
        <strain evidence="2 3">NRRL 64653</strain>
    </source>
</reference>